<dbReference type="PANTHER" id="PTHR10579">
    <property type="entry name" value="CALCIUM-ACTIVATED CHLORIDE CHANNEL REGULATOR"/>
    <property type="match status" value="1"/>
</dbReference>
<dbReference type="InterPro" id="IPR022156">
    <property type="entry name" value="Uncharacterised_YfbK_N"/>
</dbReference>
<feature type="compositionally biased region" description="Basic and acidic residues" evidence="1">
    <location>
        <begin position="543"/>
        <end position="558"/>
    </location>
</feature>
<dbReference type="Pfam" id="PF12034">
    <property type="entry name" value="YfbK_C"/>
    <property type="match status" value="1"/>
</dbReference>
<dbReference type="InterPro" id="IPR002035">
    <property type="entry name" value="VWF_A"/>
</dbReference>
<accession>A0A949N8S3</accession>
<dbReference type="Pfam" id="PF00092">
    <property type="entry name" value="VWA"/>
    <property type="match status" value="1"/>
</dbReference>
<feature type="region of interest" description="Disordered" evidence="1">
    <location>
        <begin position="488"/>
        <end position="558"/>
    </location>
</feature>
<evidence type="ECO:0000256" key="2">
    <source>
        <dbReference type="SAM" id="Phobius"/>
    </source>
</evidence>
<dbReference type="EMBL" id="JAELVF020000001">
    <property type="protein sequence ID" value="MBU7598866.1"/>
    <property type="molecule type" value="Genomic_DNA"/>
</dbReference>
<feature type="domain" description="VWFA" evidence="3">
    <location>
        <begin position="181"/>
        <end position="362"/>
    </location>
</feature>
<evidence type="ECO:0000259" key="3">
    <source>
        <dbReference type="PROSITE" id="PS50234"/>
    </source>
</evidence>
<feature type="region of interest" description="Disordered" evidence="1">
    <location>
        <begin position="30"/>
        <end position="89"/>
    </location>
</feature>
<dbReference type="RefSeq" id="WP_211041335.1">
    <property type="nucleotide sequence ID" value="NZ_JAELVF020000001.1"/>
</dbReference>
<dbReference type="PANTHER" id="PTHR10579:SF43">
    <property type="entry name" value="ZINC FINGER (C3HC4-TYPE RING FINGER) FAMILY PROTEIN"/>
    <property type="match status" value="1"/>
</dbReference>
<dbReference type="AlphaFoldDB" id="A0A949N8S3"/>
<feature type="compositionally biased region" description="Basic and acidic residues" evidence="1">
    <location>
        <begin position="71"/>
        <end position="83"/>
    </location>
</feature>
<dbReference type="InterPro" id="IPR036465">
    <property type="entry name" value="vWFA_dom_sf"/>
</dbReference>
<keyword evidence="2" id="KW-1133">Transmembrane helix</keyword>
<evidence type="ECO:0000313" key="4">
    <source>
        <dbReference type="EMBL" id="MBU7598866.1"/>
    </source>
</evidence>
<organism evidence="4 5">
    <name type="scientific">Streptomyces tardus</name>
    <dbReference type="NCBI Taxonomy" id="2780544"/>
    <lineage>
        <taxon>Bacteria</taxon>
        <taxon>Bacillati</taxon>
        <taxon>Actinomycetota</taxon>
        <taxon>Actinomycetes</taxon>
        <taxon>Kitasatosporales</taxon>
        <taxon>Streptomycetaceae</taxon>
        <taxon>Streptomyces</taxon>
    </lineage>
</organism>
<dbReference type="SMART" id="SM00327">
    <property type="entry name" value="VWA"/>
    <property type="match status" value="1"/>
</dbReference>
<sequence length="574" mass="61017">MRVTRGGIGRRTAAAVLAGTVLVGGGVLVARSGSEDGGTDTTVDAAEGSGDRRAPGPGPRTPGDGDATLGGEHESAQRGERSADPYAPDTAMRSTFALDVDTASYSYARRQLREGTLPMPGSVRPEEFVNSFRQEHRRPGGNGFAVSMDGARTTDEEWTLLRVGLATRPETEEERSRGPASLTFVVDVSGSMSEPGRLDLVKHAMRTMVGRLRSDDALSIVAFSDEAETVLPMTKLGGERQRDRARTAIAGLETRSSTNLQAGLGAGYRQAVDGRRAGATNRVVLLSDALANTGATDADSILEDIGRARREHGVTLFGVGVGSHYGDTLMESLTNRGDGNTVYVADREEAARVFSRDLARNIEVRARDAKAQVAFDRGNVEQYRLIGYDNRRVANEDFRDDRVDGGEVGPGHTVTALYAVKLRDGAAGRVATTTVRWLDPKSRRPDERSGRISAAELDGELWKDGSPRLRTAAVATYFADALRVGAAHHRDGAPDEAPSVHPPGTRRDDPGNATRAPGASTRGPGTPLGGSRPLPGDPGLSALHKEAVRAARDTEDKDVQELARLIGTSRDLAG</sequence>
<dbReference type="PROSITE" id="PS50234">
    <property type="entry name" value="VWFA"/>
    <property type="match status" value="1"/>
</dbReference>
<proteinExistence type="predicted"/>
<gene>
    <name evidence="4" type="ORF">JGS22_014895</name>
</gene>
<protein>
    <submittedName>
        <fullName evidence="4">von Willebrand factor type A domain-containing protein</fullName>
    </submittedName>
</protein>
<name>A0A949N8S3_9ACTN</name>
<comment type="caution">
    <text evidence="4">The sequence shown here is derived from an EMBL/GenBank/DDBJ whole genome shotgun (WGS) entry which is preliminary data.</text>
</comment>
<keyword evidence="5" id="KW-1185">Reference proteome</keyword>
<dbReference type="Proteomes" id="UP000694501">
    <property type="component" value="Unassembled WGS sequence"/>
</dbReference>
<feature type="transmembrane region" description="Helical" evidence="2">
    <location>
        <begin position="12"/>
        <end position="30"/>
    </location>
</feature>
<dbReference type="InterPro" id="IPR021908">
    <property type="entry name" value="YfbK_C"/>
</dbReference>
<keyword evidence="2" id="KW-0472">Membrane</keyword>
<dbReference type="SUPFAM" id="SSF53300">
    <property type="entry name" value="vWA-like"/>
    <property type="match status" value="1"/>
</dbReference>
<dbReference type="Gene3D" id="3.40.50.410">
    <property type="entry name" value="von Willebrand factor, type A domain"/>
    <property type="match status" value="1"/>
</dbReference>
<dbReference type="Pfam" id="PF12450">
    <property type="entry name" value="vWF_A"/>
    <property type="match status" value="1"/>
</dbReference>
<keyword evidence="2" id="KW-0812">Transmembrane</keyword>
<reference evidence="4" key="1">
    <citation type="submission" date="2021-06" db="EMBL/GenBank/DDBJ databases">
        <title>Sequencing of actinobacteria type strains.</title>
        <authorList>
            <person name="Nguyen G.-S."/>
            <person name="Wentzel A."/>
        </authorList>
    </citation>
    <scope>NUCLEOTIDE SEQUENCE</scope>
    <source>
        <strain evidence="4">P38-E01</strain>
    </source>
</reference>
<dbReference type="InterPro" id="IPR051266">
    <property type="entry name" value="CLCR"/>
</dbReference>
<evidence type="ECO:0000313" key="5">
    <source>
        <dbReference type="Proteomes" id="UP000694501"/>
    </source>
</evidence>
<evidence type="ECO:0000256" key="1">
    <source>
        <dbReference type="SAM" id="MobiDB-lite"/>
    </source>
</evidence>